<dbReference type="Pfam" id="PF00893">
    <property type="entry name" value="Multi_Drug_Res"/>
    <property type="match status" value="1"/>
</dbReference>
<dbReference type="GO" id="GO:0005886">
    <property type="term" value="C:plasma membrane"/>
    <property type="evidence" value="ECO:0007669"/>
    <property type="project" value="UniProtKB-SubCell"/>
</dbReference>
<gene>
    <name evidence="2" type="ORF">GNF83_23350</name>
</gene>
<comment type="caution">
    <text evidence="2">The sequence shown here is derived from an EMBL/GenBank/DDBJ whole genome shotgun (WGS) entry which is preliminary data.</text>
</comment>
<dbReference type="Proteomes" id="UP001288944">
    <property type="component" value="Unassembled WGS sequence"/>
</dbReference>
<protein>
    <submittedName>
        <fullName evidence="2">QacE family quaternary ammonium compound efflux SMR transporter</fullName>
    </submittedName>
</protein>
<accession>A0AAW9KLL8</accession>
<dbReference type="Gene3D" id="1.10.3730.20">
    <property type="match status" value="1"/>
</dbReference>
<comment type="similarity">
    <text evidence="1">Belongs to the drug/metabolite transporter (DMT) superfamily. Small multidrug resistance (SMR) (TC 2.A.7.1) family.</text>
</comment>
<evidence type="ECO:0000313" key="2">
    <source>
        <dbReference type="EMBL" id="MDZ7544043.1"/>
    </source>
</evidence>
<reference evidence="2" key="1">
    <citation type="submission" date="2019-11" db="EMBL/GenBank/DDBJ databases">
        <title>Characterization of Clostridium perfringens isolates from swine manure treated agricultural soils.</title>
        <authorList>
            <person name="Wushke S.T."/>
        </authorList>
    </citation>
    <scope>NUCLEOTIDE SEQUENCE</scope>
    <source>
        <strain evidence="2">X62</strain>
    </source>
</reference>
<dbReference type="AlphaFoldDB" id="A0AAW9KLL8"/>
<comment type="subcellular location">
    <subcellularLocation>
        <location evidence="1">Cell membrane</location>
        <topology evidence="1">Multi-pass membrane protein</topology>
    </subcellularLocation>
</comment>
<evidence type="ECO:0000313" key="3">
    <source>
        <dbReference type="Proteomes" id="UP001288944"/>
    </source>
</evidence>
<keyword evidence="1" id="KW-0812">Transmembrane</keyword>
<feature type="non-terminal residue" evidence="2">
    <location>
        <position position="36"/>
    </location>
</feature>
<organism evidence="2 3">
    <name type="scientific">Clostridium perfringens</name>
    <dbReference type="NCBI Taxonomy" id="1502"/>
    <lineage>
        <taxon>Bacteria</taxon>
        <taxon>Bacillati</taxon>
        <taxon>Bacillota</taxon>
        <taxon>Clostridia</taxon>
        <taxon>Eubacteriales</taxon>
        <taxon>Clostridiaceae</taxon>
        <taxon>Clostridium</taxon>
    </lineage>
</organism>
<proteinExistence type="inferred from homology"/>
<dbReference type="EMBL" id="WNUR01001967">
    <property type="protein sequence ID" value="MDZ7544043.1"/>
    <property type="molecule type" value="Genomic_DNA"/>
</dbReference>
<name>A0AAW9KLL8_CLOPF</name>
<dbReference type="InterPro" id="IPR045324">
    <property type="entry name" value="Small_multidrug_res"/>
</dbReference>
<evidence type="ECO:0000256" key="1">
    <source>
        <dbReference type="RuleBase" id="RU003942"/>
    </source>
</evidence>
<dbReference type="GO" id="GO:0022857">
    <property type="term" value="F:transmembrane transporter activity"/>
    <property type="evidence" value="ECO:0007669"/>
    <property type="project" value="InterPro"/>
</dbReference>
<sequence length="36" mass="4033">MMSYIWLTIAIASEVFGSSMLKYTNGFTRFLPSIGV</sequence>
<keyword evidence="1" id="KW-0472">Membrane</keyword>